<protein>
    <submittedName>
        <fullName evidence="3">AMP-binding protein</fullName>
    </submittedName>
</protein>
<dbReference type="Pfam" id="PF13193">
    <property type="entry name" value="AMP-binding_C"/>
    <property type="match status" value="1"/>
</dbReference>
<dbReference type="Pfam" id="PF00501">
    <property type="entry name" value="AMP-binding"/>
    <property type="match status" value="1"/>
</dbReference>
<evidence type="ECO:0000313" key="4">
    <source>
        <dbReference type="Proteomes" id="UP001456224"/>
    </source>
</evidence>
<accession>A0ABZ2RZD3</accession>
<dbReference type="SUPFAM" id="SSF56801">
    <property type="entry name" value="Acetyl-CoA synthetase-like"/>
    <property type="match status" value="1"/>
</dbReference>
<gene>
    <name evidence="3" type="ORF">WHX56_26290</name>
</gene>
<evidence type="ECO:0000259" key="1">
    <source>
        <dbReference type="Pfam" id="PF00501"/>
    </source>
</evidence>
<dbReference type="InterPro" id="IPR025110">
    <property type="entry name" value="AMP-bd_C"/>
</dbReference>
<dbReference type="InterPro" id="IPR000873">
    <property type="entry name" value="AMP-dep_synth/lig_dom"/>
</dbReference>
<evidence type="ECO:0000313" key="3">
    <source>
        <dbReference type="EMBL" id="WXR73111.1"/>
    </source>
</evidence>
<organism evidence="3 4">
    <name type="scientific">Achromobacter veterisilvae</name>
    <dbReference type="NCBI Taxonomy" id="2069367"/>
    <lineage>
        <taxon>Bacteria</taxon>
        <taxon>Pseudomonadati</taxon>
        <taxon>Pseudomonadota</taxon>
        <taxon>Betaproteobacteria</taxon>
        <taxon>Burkholderiales</taxon>
        <taxon>Alcaligenaceae</taxon>
        <taxon>Achromobacter</taxon>
    </lineage>
</organism>
<name>A0ABZ2RZD3_9BURK</name>
<dbReference type="InterPro" id="IPR042099">
    <property type="entry name" value="ANL_N_sf"/>
</dbReference>
<dbReference type="InterPro" id="IPR045851">
    <property type="entry name" value="AMP-bd_C_sf"/>
</dbReference>
<feature type="domain" description="AMP-dependent synthetase/ligase" evidence="1">
    <location>
        <begin position="8"/>
        <end position="361"/>
    </location>
</feature>
<proteinExistence type="predicted"/>
<dbReference type="PROSITE" id="PS00455">
    <property type="entry name" value="AMP_BINDING"/>
    <property type="match status" value="1"/>
</dbReference>
<reference evidence="3 4" key="1">
    <citation type="submission" date="2024-03" db="EMBL/GenBank/DDBJ databases">
        <title>Reference genomes for the five species model microbial community.</title>
        <authorList>
            <person name="Padfield D."/>
        </authorList>
    </citation>
    <scope>NUCLEOTIDE SEQUENCE [LARGE SCALE GENOMIC DNA]</scope>
    <source>
        <strain evidence="3 4">AB1</strain>
    </source>
</reference>
<dbReference type="PANTHER" id="PTHR43767">
    <property type="entry name" value="LONG-CHAIN-FATTY-ACID--COA LIGASE"/>
    <property type="match status" value="1"/>
</dbReference>
<dbReference type="Gene3D" id="3.30.300.30">
    <property type="match status" value="1"/>
</dbReference>
<dbReference type="RefSeq" id="WP_338879406.1">
    <property type="nucleotide sequence ID" value="NZ_CP148753.1"/>
</dbReference>
<keyword evidence="4" id="KW-1185">Reference proteome</keyword>
<dbReference type="Proteomes" id="UP001456224">
    <property type="component" value="Chromosome"/>
</dbReference>
<dbReference type="EMBL" id="CP148753">
    <property type="protein sequence ID" value="WXR73111.1"/>
    <property type="molecule type" value="Genomic_DNA"/>
</dbReference>
<sequence length="504" mass="54016">MFPIDFLRHAAVATPSRTAVLDGERACSYAELLQRADALAAGLQALAGKARPTVAILGPNSMEMLVALMAIHAGGSILVPLNGRNANAELDAQILRVRPDVLVVHKRYVEKYSAVDISTVIADADAGDPRAMAALEQTHRGRRAEWTAALTDVNAIKFTGGSSGIPKGVMQSFRSLNTLIASVMITFRFEADERYLCVAPMTHAAGAFILPVLAAGGCVVCSADPKPAPVLDLMAGAGVTAIWMPPTMMYTLIDEQRAQPRALPALRHLIWGGAPAALARLREARHAFGPVVETIFGQTEAPLMLAAARAEDVADEKHLASVGRVGPLADVGIFSDDGRRLGPNELGEVRARGDLLMNAYLDMPEETAKTLVDGWLHTGDVGYIDEDGYLYLKDRIRDVIISGGFNVYPSDVEAAIAEHPAVSEVVVFGVPDDHWGERVEAAMELRPGCLATQEDLIGYCKERMGSVKTPKRIHFVEALPRSPVGKVLRREARGMAMGLPDPAA</sequence>
<dbReference type="InterPro" id="IPR050237">
    <property type="entry name" value="ATP-dep_AMP-bd_enzyme"/>
</dbReference>
<dbReference type="InterPro" id="IPR020845">
    <property type="entry name" value="AMP-binding_CS"/>
</dbReference>
<dbReference type="Gene3D" id="3.40.50.12780">
    <property type="entry name" value="N-terminal domain of ligase-like"/>
    <property type="match status" value="1"/>
</dbReference>
<evidence type="ECO:0000259" key="2">
    <source>
        <dbReference type="Pfam" id="PF13193"/>
    </source>
</evidence>
<dbReference type="PANTHER" id="PTHR43767:SF7">
    <property type="entry name" value="MEDIUM_LONG-CHAIN-FATTY-ACID--COA LIGASE FADD8"/>
    <property type="match status" value="1"/>
</dbReference>
<feature type="domain" description="AMP-binding enzyme C-terminal" evidence="2">
    <location>
        <begin position="412"/>
        <end position="486"/>
    </location>
</feature>